<proteinExistence type="inferred from homology"/>
<dbReference type="InterPro" id="IPR000719">
    <property type="entry name" value="Prot_kinase_dom"/>
</dbReference>
<dbReference type="Pfam" id="PF00035">
    <property type="entry name" value="dsrm"/>
    <property type="match status" value="2"/>
</dbReference>
<dbReference type="PROSITE" id="PS50137">
    <property type="entry name" value="DS_RBD"/>
    <property type="match status" value="2"/>
</dbReference>
<keyword evidence="8" id="KW-0694">RNA-binding</keyword>
<evidence type="ECO:0000259" key="10">
    <source>
        <dbReference type="PROSITE" id="PS50011"/>
    </source>
</evidence>
<dbReference type="AlphaFoldDB" id="A0A8D2DCZ5"/>
<dbReference type="GeneTree" id="ENSGT00940000160736"/>
<comment type="similarity">
    <text evidence="7">Belongs to the protein kinase superfamily. Ser/Thr protein kinase family. GCN2 subfamily.</text>
</comment>
<evidence type="ECO:0000256" key="3">
    <source>
        <dbReference type="ARBA" id="ARBA00022679"/>
    </source>
</evidence>
<dbReference type="FunFam" id="3.30.160.20:FF:000045">
    <property type="entry name" value="Eukaryotic translation initiation factor 2-alpha kinase 2"/>
    <property type="match status" value="1"/>
</dbReference>
<feature type="domain" description="DRBM" evidence="11">
    <location>
        <begin position="100"/>
        <end position="167"/>
    </location>
</feature>
<dbReference type="InterPro" id="IPR014720">
    <property type="entry name" value="dsRBD_dom"/>
</dbReference>
<organism evidence="12 13">
    <name type="scientific">Sciurus vulgaris</name>
    <name type="common">Eurasian red squirrel</name>
    <dbReference type="NCBI Taxonomy" id="55149"/>
    <lineage>
        <taxon>Eukaryota</taxon>
        <taxon>Metazoa</taxon>
        <taxon>Chordata</taxon>
        <taxon>Craniata</taxon>
        <taxon>Vertebrata</taxon>
        <taxon>Euteleostomi</taxon>
        <taxon>Mammalia</taxon>
        <taxon>Eutheria</taxon>
        <taxon>Euarchontoglires</taxon>
        <taxon>Glires</taxon>
        <taxon>Rodentia</taxon>
        <taxon>Sciuromorpha</taxon>
        <taxon>Sciuridae</taxon>
        <taxon>Sciurinae</taxon>
        <taxon>Sciurini</taxon>
        <taxon>Sciurus</taxon>
    </lineage>
</organism>
<dbReference type="SMART" id="SM00358">
    <property type="entry name" value="DSRM"/>
    <property type="match status" value="2"/>
</dbReference>
<dbReference type="GO" id="GO:0003725">
    <property type="term" value="F:double-stranded RNA binding"/>
    <property type="evidence" value="ECO:0007669"/>
    <property type="project" value="InterPro"/>
</dbReference>
<feature type="region of interest" description="Disordered" evidence="9">
    <location>
        <begin position="176"/>
        <end position="233"/>
    </location>
</feature>
<evidence type="ECO:0000256" key="5">
    <source>
        <dbReference type="ARBA" id="ARBA00022777"/>
    </source>
</evidence>
<evidence type="ECO:0000256" key="8">
    <source>
        <dbReference type="PROSITE-ProRule" id="PRU00266"/>
    </source>
</evidence>
<feature type="compositionally biased region" description="Low complexity" evidence="9">
    <location>
        <begin position="194"/>
        <end position="227"/>
    </location>
</feature>
<dbReference type="OrthoDB" id="341578at2759"/>
<dbReference type="SUPFAM" id="SSF54768">
    <property type="entry name" value="dsRNA-binding domain-like"/>
    <property type="match status" value="2"/>
</dbReference>
<evidence type="ECO:0000256" key="6">
    <source>
        <dbReference type="ARBA" id="ARBA00022840"/>
    </source>
</evidence>
<dbReference type="GO" id="GO:0005524">
    <property type="term" value="F:ATP binding"/>
    <property type="evidence" value="ECO:0007669"/>
    <property type="project" value="UniProtKB-KW"/>
</dbReference>
<accession>A0A8D2DCZ5</accession>
<dbReference type="Gene3D" id="3.30.160.20">
    <property type="match status" value="2"/>
</dbReference>
<evidence type="ECO:0000256" key="4">
    <source>
        <dbReference type="ARBA" id="ARBA00022741"/>
    </source>
</evidence>
<feature type="domain" description="Protein kinase" evidence="10">
    <location>
        <begin position="170"/>
        <end position="488"/>
    </location>
</feature>
<reference evidence="12" key="2">
    <citation type="submission" date="2025-09" db="UniProtKB">
        <authorList>
            <consortium name="Ensembl"/>
        </authorList>
    </citation>
    <scope>IDENTIFICATION</scope>
</reference>
<protein>
    <submittedName>
        <fullName evidence="12">Eukaryotic translation initiation factor 2 alpha kinase 2</fullName>
    </submittedName>
</protein>
<dbReference type="Ensembl" id="ENSSVLT00005025722.1">
    <property type="protein sequence ID" value="ENSSVLP00005023132.1"/>
    <property type="gene ID" value="ENSSVLG00005018363.1"/>
</dbReference>
<evidence type="ECO:0000259" key="11">
    <source>
        <dbReference type="PROSITE" id="PS50137"/>
    </source>
</evidence>
<dbReference type="CDD" id="cd19903">
    <property type="entry name" value="DSRM_EIF2AK2_rpt1"/>
    <property type="match status" value="1"/>
</dbReference>
<dbReference type="InterPro" id="IPR011009">
    <property type="entry name" value="Kinase-like_dom_sf"/>
</dbReference>
<keyword evidence="1" id="KW-0723">Serine/threonine-protein kinase</keyword>
<evidence type="ECO:0000256" key="9">
    <source>
        <dbReference type="SAM" id="MobiDB-lite"/>
    </source>
</evidence>
<keyword evidence="4" id="KW-0547">Nucleotide-binding</keyword>
<gene>
    <name evidence="12" type="primary">EIF2AK2</name>
</gene>
<evidence type="ECO:0000256" key="2">
    <source>
        <dbReference type="ARBA" id="ARBA00022553"/>
    </source>
</evidence>
<dbReference type="SUPFAM" id="SSF56112">
    <property type="entry name" value="Protein kinase-like (PK-like)"/>
    <property type="match status" value="1"/>
</dbReference>
<evidence type="ECO:0000256" key="7">
    <source>
        <dbReference type="ARBA" id="ARBA00037982"/>
    </source>
</evidence>
<evidence type="ECO:0000313" key="12">
    <source>
        <dbReference type="Ensembl" id="ENSSVLP00005023132.1"/>
    </source>
</evidence>
<keyword evidence="2" id="KW-0597">Phosphoprotein</keyword>
<dbReference type="Pfam" id="PF00069">
    <property type="entry name" value="Pkinase"/>
    <property type="match status" value="1"/>
</dbReference>
<dbReference type="InterPro" id="IPR044452">
    <property type="entry name" value="EIF2AK2_DSRM_1"/>
</dbReference>
<dbReference type="Gene3D" id="1.10.510.10">
    <property type="entry name" value="Transferase(Phosphotransferase) domain 1"/>
    <property type="match status" value="1"/>
</dbReference>
<dbReference type="InterPro" id="IPR050339">
    <property type="entry name" value="CC_SR_Kinase"/>
</dbReference>
<reference evidence="12" key="1">
    <citation type="submission" date="2025-08" db="UniProtKB">
        <authorList>
            <consortium name="Ensembl"/>
        </authorList>
    </citation>
    <scope>IDENTIFICATION</scope>
</reference>
<dbReference type="InterPro" id="IPR044453">
    <property type="entry name" value="EIF2AK2_DSRM_2"/>
</dbReference>
<evidence type="ECO:0000313" key="13">
    <source>
        <dbReference type="Proteomes" id="UP000694564"/>
    </source>
</evidence>
<evidence type="ECO:0000256" key="1">
    <source>
        <dbReference type="ARBA" id="ARBA00022527"/>
    </source>
</evidence>
<keyword evidence="6" id="KW-0067">ATP-binding</keyword>
<keyword evidence="3" id="KW-0808">Transferase</keyword>
<dbReference type="GO" id="GO:0004694">
    <property type="term" value="F:eukaryotic translation initiation factor 2alpha kinase activity"/>
    <property type="evidence" value="ECO:0007669"/>
    <property type="project" value="TreeGrafter"/>
</dbReference>
<sequence>MANSLSRGFFIEELNKYRQKYGVVLKYHELPTTGPPHDLRFTFQVIIDERKFPEAGGKSKQEAKNAAAQLAVEILTKENKAVSPLSLTTTDTSEGPSTGNYIGLVNRIAQKEKLPVNYEECELREQGPKRFKYKCKVGKKEYGVGIGSTKQEAKQLAAKCALQKLSEETSMKTDLVPSGAFPAMRKHRKPTSTSCSESLSGKDSSSSEWTNSHSSNSLNGSVSSSMNDLRNNKKKKKVSLAARFDSSSVEGNQYTEDYRKVEREVRALATFKHPNIVHYYSCWEGFDFYDDSENSTDSTSNSPRLKTKCLFIQMELCDKGTLDQWIENRRQNVPDKALALELFEQIAKGVDYIHSKELIHRDLKPNNIFLVDEKHIKIGDFGLVTSLNNDEQRTRNKGTRRYMSPEQISLEEYGKEVDIFALGLILAELLYICPTFSETAKIFTDLRNGIFSDVFDSKEKSLLQKLLSREPQKRPDTSEILKTLTKWKDVSEKKRNTY</sequence>
<dbReference type="InterPro" id="IPR008271">
    <property type="entry name" value="Ser/Thr_kinase_AS"/>
</dbReference>
<dbReference type="PROSITE" id="PS00108">
    <property type="entry name" value="PROTEIN_KINASE_ST"/>
    <property type="match status" value="1"/>
</dbReference>
<dbReference type="Gene3D" id="3.30.200.20">
    <property type="entry name" value="Phosphorylase Kinase, domain 1"/>
    <property type="match status" value="1"/>
</dbReference>
<keyword evidence="13" id="KW-1185">Reference proteome</keyword>
<dbReference type="FunFam" id="1.10.510.10:FF:000251">
    <property type="entry name" value="eukaryotic translation initiation factor 2-alpha kinase 3"/>
    <property type="match status" value="1"/>
</dbReference>
<dbReference type="PANTHER" id="PTHR11042">
    <property type="entry name" value="EUKARYOTIC TRANSLATION INITIATION FACTOR 2-ALPHA KINASE EIF2-ALPHA KINASE -RELATED"/>
    <property type="match status" value="1"/>
</dbReference>
<dbReference type="Proteomes" id="UP000694564">
    <property type="component" value="Chromosome 14"/>
</dbReference>
<keyword evidence="5" id="KW-0418">Kinase</keyword>
<dbReference type="SMART" id="SM00220">
    <property type="entry name" value="S_TKc"/>
    <property type="match status" value="1"/>
</dbReference>
<dbReference type="CDD" id="cd19904">
    <property type="entry name" value="DSRM_EIF2AK2_rpt2"/>
    <property type="match status" value="1"/>
</dbReference>
<feature type="domain" description="DRBM" evidence="11">
    <location>
        <begin position="9"/>
        <end position="77"/>
    </location>
</feature>
<dbReference type="GO" id="GO:0005634">
    <property type="term" value="C:nucleus"/>
    <property type="evidence" value="ECO:0007669"/>
    <property type="project" value="TreeGrafter"/>
</dbReference>
<name>A0A8D2DCZ5_SCIVU</name>
<dbReference type="PROSITE" id="PS50011">
    <property type="entry name" value="PROTEIN_KINASE_DOM"/>
    <property type="match status" value="1"/>
</dbReference>
<dbReference type="PANTHER" id="PTHR11042:SF163">
    <property type="entry name" value="INTERFERON-INDUCED, DOUBLE-STRANDED RNA-ACTIVATED PROTEIN KINASE"/>
    <property type="match status" value="1"/>
</dbReference>
<dbReference type="GO" id="GO:0005737">
    <property type="term" value="C:cytoplasm"/>
    <property type="evidence" value="ECO:0007669"/>
    <property type="project" value="TreeGrafter"/>
</dbReference>